<dbReference type="Pfam" id="PF04191">
    <property type="entry name" value="PEMT"/>
    <property type="match status" value="1"/>
</dbReference>
<comment type="caution">
    <text evidence="6">The sequence shown here is derived from an EMBL/GenBank/DDBJ whole genome shotgun (WGS) entry which is preliminary data.</text>
</comment>
<accession>A0ABS6MDA9</accession>
<organism evidence="6 7">
    <name type="scientific">Marinobacterium weihaiense</name>
    <dbReference type="NCBI Taxonomy" id="2851016"/>
    <lineage>
        <taxon>Bacteria</taxon>
        <taxon>Pseudomonadati</taxon>
        <taxon>Pseudomonadota</taxon>
        <taxon>Gammaproteobacteria</taxon>
        <taxon>Oceanospirillales</taxon>
        <taxon>Oceanospirillaceae</taxon>
        <taxon>Marinobacterium</taxon>
    </lineage>
</organism>
<reference evidence="6 7" key="1">
    <citation type="submission" date="2021-06" db="EMBL/GenBank/DDBJ databases">
        <title>Bacterium isolated from marine sediment.</title>
        <authorList>
            <person name="Zhu K.-L."/>
            <person name="Du Z.-J."/>
            <person name="Liang Q.-Y."/>
        </authorList>
    </citation>
    <scope>NUCLEOTIDE SEQUENCE [LARGE SCALE GENOMIC DNA]</scope>
    <source>
        <strain evidence="6 7">A346</strain>
    </source>
</reference>
<proteinExistence type="predicted"/>
<dbReference type="InterPro" id="IPR007318">
    <property type="entry name" value="Phopholipid_MeTrfase"/>
</dbReference>
<evidence type="ECO:0000256" key="5">
    <source>
        <dbReference type="SAM" id="Phobius"/>
    </source>
</evidence>
<protein>
    <submittedName>
        <fullName evidence="6">Isoprenylcysteine carboxylmethyltransferase family protein</fullName>
    </submittedName>
</protein>
<keyword evidence="3 5" id="KW-1133">Transmembrane helix</keyword>
<keyword evidence="4 5" id="KW-0472">Membrane</keyword>
<evidence type="ECO:0000313" key="6">
    <source>
        <dbReference type="EMBL" id="MBV0934287.1"/>
    </source>
</evidence>
<feature type="transmembrane region" description="Helical" evidence="5">
    <location>
        <begin position="146"/>
        <end position="175"/>
    </location>
</feature>
<feature type="transmembrane region" description="Helical" evidence="5">
    <location>
        <begin position="15"/>
        <end position="35"/>
    </location>
</feature>
<comment type="subcellular location">
    <subcellularLocation>
        <location evidence="1">Endomembrane system</location>
        <topology evidence="1">Multi-pass membrane protein</topology>
    </subcellularLocation>
</comment>
<name>A0ABS6MDA9_9GAMM</name>
<evidence type="ECO:0000256" key="1">
    <source>
        <dbReference type="ARBA" id="ARBA00004127"/>
    </source>
</evidence>
<dbReference type="EMBL" id="JAHQZT010000020">
    <property type="protein sequence ID" value="MBV0934287.1"/>
    <property type="molecule type" value="Genomic_DNA"/>
</dbReference>
<feature type="transmembrane region" description="Helical" evidence="5">
    <location>
        <begin position="66"/>
        <end position="88"/>
    </location>
</feature>
<evidence type="ECO:0000313" key="7">
    <source>
        <dbReference type="Proteomes" id="UP000755551"/>
    </source>
</evidence>
<evidence type="ECO:0000256" key="3">
    <source>
        <dbReference type="ARBA" id="ARBA00022989"/>
    </source>
</evidence>
<sequence length="207" mass="22936">MSIPELAEVTAFNRVYLALFFTVVAVFYTGRVLLLQRCLGQGLVFPGTAFCASWWNHMAFRLFRAAIWLLCLARLYVPGVDVALGLFAPLQGVPVLLTGAVLLTLGFAMTLLVHFSLGQGWRSGIDPGGPARLQVSGWYCYSRNPMFLSIALAQLGFFLALPSVFALVCLLLGLYTLQRQVRAEEQHLAAVFADDYARYAARVPRWL</sequence>
<keyword evidence="7" id="KW-1185">Reference proteome</keyword>
<evidence type="ECO:0000256" key="2">
    <source>
        <dbReference type="ARBA" id="ARBA00022692"/>
    </source>
</evidence>
<evidence type="ECO:0000256" key="4">
    <source>
        <dbReference type="ARBA" id="ARBA00023136"/>
    </source>
</evidence>
<keyword evidence="2 5" id="KW-0812">Transmembrane</keyword>
<gene>
    <name evidence="6" type="ORF">KTN04_13160</name>
</gene>
<dbReference type="Proteomes" id="UP000755551">
    <property type="component" value="Unassembled WGS sequence"/>
</dbReference>
<feature type="transmembrane region" description="Helical" evidence="5">
    <location>
        <begin position="95"/>
        <end position="117"/>
    </location>
</feature>